<reference evidence="1 2" key="1">
    <citation type="journal article" date="2021" name="Genome Biol.">
        <title>AFLAP: assembly-free linkage analysis pipeline using k-mers from genome sequencing data.</title>
        <authorList>
            <person name="Fletcher K."/>
            <person name="Zhang L."/>
            <person name="Gil J."/>
            <person name="Han R."/>
            <person name="Cavanaugh K."/>
            <person name="Michelmore R."/>
        </authorList>
    </citation>
    <scope>NUCLEOTIDE SEQUENCE [LARGE SCALE GENOMIC DNA]</scope>
    <source>
        <strain evidence="1 2">SF5</strain>
    </source>
</reference>
<dbReference type="SUPFAM" id="SSF56399">
    <property type="entry name" value="ADP-ribosylation"/>
    <property type="match status" value="1"/>
</dbReference>
<organism evidence="1 2">
    <name type="scientific">Bremia lactucae</name>
    <name type="common">Lettuce downy mildew</name>
    <dbReference type="NCBI Taxonomy" id="4779"/>
    <lineage>
        <taxon>Eukaryota</taxon>
        <taxon>Sar</taxon>
        <taxon>Stramenopiles</taxon>
        <taxon>Oomycota</taxon>
        <taxon>Peronosporomycetes</taxon>
        <taxon>Peronosporales</taxon>
        <taxon>Peronosporaceae</taxon>
        <taxon>Bremia</taxon>
    </lineage>
</organism>
<dbReference type="OrthoDB" id="88561at2759"/>
<dbReference type="RefSeq" id="XP_067819800.1">
    <property type="nucleotide sequence ID" value="XM_067960317.1"/>
</dbReference>
<evidence type="ECO:0000313" key="1">
    <source>
        <dbReference type="EMBL" id="TDH70301.1"/>
    </source>
</evidence>
<protein>
    <submittedName>
        <fullName evidence="1">Uncharacterized protein</fullName>
    </submittedName>
</protein>
<dbReference type="Proteomes" id="UP000294530">
    <property type="component" value="Unassembled WGS sequence"/>
</dbReference>
<sequence length="196" mass="22284">MTPSADVITNNMLQHPPPIVWRVAHADNQDTLARARLPNASFETETDFQRLKSQHLDWSNRTGTPFLSTFSDKSTAECWGRKLLDTSDVWIYSIDTKGLILFPTDTDELLIFGGVPNNNIGVEEEIHNLEKGDLMMDETPIVGDEQALDDLCYDHAINPCDLVHNDRTGLNYQPDDDAGMEEDEDWIDFAEYQMDH</sequence>
<dbReference type="PANTHER" id="PTHR40781">
    <property type="match status" value="1"/>
</dbReference>
<name>A0A976FPN1_BRELC</name>
<dbReference type="KEGG" id="blac:94345988"/>
<keyword evidence="2" id="KW-1185">Reference proteome</keyword>
<comment type="caution">
    <text evidence="1">The sequence shown here is derived from an EMBL/GenBank/DDBJ whole genome shotgun (WGS) entry which is preliminary data.</text>
</comment>
<gene>
    <name evidence="1" type="ORF">CCR75_002219</name>
</gene>
<proteinExistence type="predicted"/>
<dbReference type="AlphaFoldDB" id="A0A976FPN1"/>
<dbReference type="EMBL" id="SHOA02000010">
    <property type="protein sequence ID" value="TDH70301.1"/>
    <property type="molecule type" value="Genomic_DNA"/>
</dbReference>
<accession>A0A976FPN1</accession>
<dbReference type="GeneID" id="94345988"/>
<dbReference type="PANTHER" id="PTHR40781:SF1">
    <property type="match status" value="1"/>
</dbReference>
<evidence type="ECO:0000313" key="2">
    <source>
        <dbReference type="Proteomes" id="UP000294530"/>
    </source>
</evidence>